<proteinExistence type="predicted"/>
<dbReference type="Ensembl" id="ENSACAT00000006929.3">
    <property type="protein sequence ID" value="ENSACAP00000006781.3"/>
    <property type="gene ID" value="ENSACAG00000006921.3"/>
</dbReference>
<dbReference type="SMART" id="SM00028">
    <property type="entry name" value="TPR"/>
    <property type="match status" value="3"/>
</dbReference>
<keyword evidence="3" id="KW-1185">Reference proteome</keyword>
<name>H9GC33_ANOCA</name>
<dbReference type="PANTHER" id="PTHR45153">
    <property type="entry name" value="TETRATRICOPEPTIDE REPEAT PROTEIN 16"/>
    <property type="match status" value="1"/>
</dbReference>
<reference evidence="2" key="1">
    <citation type="submission" date="2009-12" db="EMBL/GenBank/DDBJ databases">
        <title>The Genome Sequence of Anolis carolinensis (Green Anole Lizard).</title>
        <authorList>
            <consortium name="The Genome Sequencing Platform"/>
            <person name="Di Palma F."/>
            <person name="Alfoldi J."/>
            <person name="Heiman D."/>
            <person name="Young S."/>
            <person name="Grabherr M."/>
            <person name="Johnson J."/>
            <person name="Lander E.S."/>
            <person name="Lindblad-Toh K."/>
        </authorList>
    </citation>
    <scope>NUCLEOTIDE SEQUENCE [LARGE SCALE GENOMIC DNA]</scope>
    <source>
        <strain evidence="2">JBL SC #1</strain>
    </source>
</reference>
<dbReference type="eggNOG" id="KOG1124">
    <property type="taxonomic scope" value="Eukaryota"/>
</dbReference>
<reference evidence="2" key="2">
    <citation type="submission" date="2025-08" db="UniProtKB">
        <authorList>
            <consortium name="Ensembl"/>
        </authorList>
    </citation>
    <scope>IDENTIFICATION</scope>
</reference>
<evidence type="ECO:0000313" key="2">
    <source>
        <dbReference type="Ensembl" id="ENSACAP00000006781.3"/>
    </source>
</evidence>
<dbReference type="Proteomes" id="UP000001646">
    <property type="component" value="Unplaced"/>
</dbReference>
<dbReference type="HOGENOM" id="CLU_017316_0_0_1"/>
<dbReference type="InParanoid" id="H9GC33"/>
<dbReference type="Pfam" id="PF13414">
    <property type="entry name" value="TPR_11"/>
    <property type="match status" value="1"/>
</dbReference>
<reference evidence="2" key="3">
    <citation type="submission" date="2025-09" db="UniProtKB">
        <authorList>
            <consortium name="Ensembl"/>
        </authorList>
    </citation>
    <scope>IDENTIFICATION</scope>
</reference>
<evidence type="ECO:0000256" key="1">
    <source>
        <dbReference type="PROSITE-ProRule" id="PRU00339"/>
    </source>
</evidence>
<sequence length="232" mass="26380">MKSSDIVSVSFLSYQEGNRYFSQGEWEKAITCFTKALNLDPTKLYEQKAEAFLQLCDFKSAMMHLRKAYSLSSRKESVIARLAFVSHLQVNPIACLAAMKRFNDCLQMVNEEVAQEKNADLFVLRARLYEHFGKVTLCFHNLQDALALEPNHAEAQVMMSNLKKEAQRSRDQAATKAVKANLKAALVKINRAIDYNPVEASYFLFRYEGFWDLLPDVSPASVANGIFQRLCC</sequence>
<dbReference type="GeneTree" id="ENSGT00390000004550"/>
<dbReference type="PROSITE" id="PS50005">
    <property type="entry name" value="TPR"/>
    <property type="match status" value="1"/>
</dbReference>
<keyword evidence="1" id="KW-0802">TPR repeat</keyword>
<accession>H9GC33</accession>
<dbReference type="Gene3D" id="1.25.40.10">
    <property type="entry name" value="Tetratricopeptide repeat domain"/>
    <property type="match status" value="2"/>
</dbReference>
<dbReference type="InterPro" id="IPR011990">
    <property type="entry name" value="TPR-like_helical_dom_sf"/>
</dbReference>
<dbReference type="Bgee" id="ENSACAG00000006921">
    <property type="expression patterns" value="Expressed in heart and 1 other cell type or tissue"/>
</dbReference>
<dbReference type="SUPFAM" id="SSF48452">
    <property type="entry name" value="TPR-like"/>
    <property type="match status" value="1"/>
</dbReference>
<dbReference type="STRING" id="28377.ENSACAP00000006781"/>
<organism evidence="2 3">
    <name type="scientific">Anolis carolinensis</name>
    <name type="common">Green anole</name>
    <name type="synonym">American chameleon</name>
    <dbReference type="NCBI Taxonomy" id="28377"/>
    <lineage>
        <taxon>Eukaryota</taxon>
        <taxon>Metazoa</taxon>
        <taxon>Chordata</taxon>
        <taxon>Craniata</taxon>
        <taxon>Vertebrata</taxon>
        <taxon>Euteleostomi</taxon>
        <taxon>Lepidosauria</taxon>
        <taxon>Squamata</taxon>
        <taxon>Bifurcata</taxon>
        <taxon>Unidentata</taxon>
        <taxon>Episquamata</taxon>
        <taxon>Toxicofera</taxon>
        <taxon>Iguania</taxon>
        <taxon>Dactyloidae</taxon>
        <taxon>Anolis</taxon>
    </lineage>
</organism>
<dbReference type="InterPro" id="IPR019734">
    <property type="entry name" value="TPR_rpt"/>
</dbReference>
<feature type="repeat" description="TPR" evidence="1">
    <location>
        <begin position="10"/>
        <end position="43"/>
    </location>
</feature>
<protein>
    <submittedName>
        <fullName evidence="2">Uncharacterized protein</fullName>
    </submittedName>
</protein>
<dbReference type="AlphaFoldDB" id="H9GC33"/>
<evidence type="ECO:0000313" key="3">
    <source>
        <dbReference type="Proteomes" id="UP000001646"/>
    </source>
</evidence>
<dbReference type="PANTHER" id="PTHR45153:SF1">
    <property type="entry name" value="TETRATRICOPEPTIDE REPEAT PROTEIN 16"/>
    <property type="match status" value="1"/>
</dbReference>